<gene>
    <name evidence="5" type="ORF">SAMN05428642_101298</name>
</gene>
<dbReference type="InterPro" id="IPR012334">
    <property type="entry name" value="Pectin_lyas_fold"/>
</dbReference>
<dbReference type="PANTHER" id="PTHR31339:SF9">
    <property type="entry name" value="PLASMIN AND FIBRONECTIN-BINDING PROTEIN A"/>
    <property type="match status" value="1"/>
</dbReference>
<keyword evidence="3 4" id="KW-0326">Glycosidase</keyword>
<dbReference type="STRING" id="369401.SAMN05428642_101298"/>
<dbReference type="EMBL" id="FPKV01000001">
    <property type="protein sequence ID" value="SFZ89461.1"/>
    <property type="molecule type" value="Genomic_DNA"/>
</dbReference>
<dbReference type="Pfam" id="PF00295">
    <property type="entry name" value="Glyco_hydro_28"/>
    <property type="match status" value="1"/>
</dbReference>
<proteinExistence type="inferred from homology"/>
<evidence type="ECO:0000256" key="1">
    <source>
        <dbReference type="ARBA" id="ARBA00008834"/>
    </source>
</evidence>
<evidence type="ECO:0000313" key="5">
    <source>
        <dbReference type="EMBL" id="SFZ89461.1"/>
    </source>
</evidence>
<dbReference type="SUPFAM" id="SSF51126">
    <property type="entry name" value="Pectin lyase-like"/>
    <property type="match status" value="1"/>
</dbReference>
<evidence type="ECO:0000313" key="6">
    <source>
        <dbReference type="Proteomes" id="UP000182544"/>
    </source>
</evidence>
<dbReference type="AlphaFoldDB" id="A0A1K2IAN0"/>
<keyword evidence="2 4" id="KW-0378">Hydrolase</keyword>
<dbReference type="OrthoDB" id="9795222at2"/>
<organism evidence="5 6">
    <name type="scientific">Flaviramulus basaltis</name>
    <dbReference type="NCBI Taxonomy" id="369401"/>
    <lineage>
        <taxon>Bacteria</taxon>
        <taxon>Pseudomonadati</taxon>
        <taxon>Bacteroidota</taxon>
        <taxon>Flavobacteriia</taxon>
        <taxon>Flavobacteriales</taxon>
        <taxon>Flavobacteriaceae</taxon>
        <taxon>Flaviramulus</taxon>
    </lineage>
</organism>
<dbReference type="InterPro" id="IPR051801">
    <property type="entry name" value="GH28_Enzymes"/>
</dbReference>
<dbReference type="RefSeq" id="WP_143144234.1">
    <property type="nucleotide sequence ID" value="NZ_FPKV01000001.1"/>
</dbReference>
<accession>A0A1K2IAN0</accession>
<reference evidence="5 6" key="1">
    <citation type="submission" date="2016-10" db="EMBL/GenBank/DDBJ databases">
        <authorList>
            <person name="de Groot N.N."/>
        </authorList>
    </citation>
    <scope>NUCLEOTIDE SEQUENCE [LARGE SCALE GENOMIC DNA]</scope>
    <source>
        <strain evidence="5 6">DSM 18180</strain>
    </source>
</reference>
<dbReference type="Gene3D" id="2.160.20.10">
    <property type="entry name" value="Single-stranded right-handed beta-helix, Pectin lyase-like"/>
    <property type="match status" value="1"/>
</dbReference>
<dbReference type="InterPro" id="IPR011050">
    <property type="entry name" value="Pectin_lyase_fold/virulence"/>
</dbReference>
<sequence>MKIFISMLLLPIICFTQVKVHGGEHIDPPSSFYSVKLNGQEAYVNHYKVYEPAYDMEYNFVSYVHFDMDQPVEVEVTFKDMIDPNSTWLSPLRKNIPYKIEDKVLTFTIDKPQKLILGINTPNDNDQDVEKEGILAIIAMPKEENVPNVSDANVLNVLDYSSPQRAFDQCPSGGTVYFPKGIYRGQFTVKKSNTTVYLESGAIIRSNETPLIIKDKDHVTLKGRGSLQTNFPSTNFVLEPRNCDNLTIEGIIIRMGGARVHKNGVKIRGGGFAVVPHYCNYLKINNIAVLRYHHGADGIDPDNCQHVEISDNILLTGDDAICPKTMEKPYVPMDDFKITNNVVRNGQASGFKIGTQASSDISNIVVDGLDMIHTGQFKFSDRNRESDIKSLLIKNATIEYAEHSLLQISAVDFMGTTKAFRGNINMSIENLTVYKTGREDNKEKFAGLFLFAEPEYDCKVTFVNLVVEGKKITSLKDLEQIGCLPKDKSKIENVKVVFKN</sequence>
<dbReference type="InterPro" id="IPR000743">
    <property type="entry name" value="Glyco_hydro_28"/>
</dbReference>
<name>A0A1K2IAN0_9FLAO</name>
<dbReference type="Proteomes" id="UP000182544">
    <property type="component" value="Unassembled WGS sequence"/>
</dbReference>
<evidence type="ECO:0000256" key="4">
    <source>
        <dbReference type="RuleBase" id="RU361169"/>
    </source>
</evidence>
<protein>
    <submittedName>
        <fullName evidence="5">Glycosyl hydrolases family 28</fullName>
    </submittedName>
</protein>
<dbReference type="GO" id="GO:0004650">
    <property type="term" value="F:polygalacturonase activity"/>
    <property type="evidence" value="ECO:0007669"/>
    <property type="project" value="InterPro"/>
</dbReference>
<evidence type="ECO:0000256" key="3">
    <source>
        <dbReference type="ARBA" id="ARBA00023295"/>
    </source>
</evidence>
<dbReference type="GO" id="GO:0005975">
    <property type="term" value="P:carbohydrate metabolic process"/>
    <property type="evidence" value="ECO:0007669"/>
    <property type="project" value="InterPro"/>
</dbReference>
<keyword evidence="6" id="KW-1185">Reference proteome</keyword>
<comment type="similarity">
    <text evidence="1 4">Belongs to the glycosyl hydrolase 28 family.</text>
</comment>
<evidence type="ECO:0000256" key="2">
    <source>
        <dbReference type="ARBA" id="ARBA00022801"/>
    </source>
</evidence>
<dbReference type="PANTHER" id="PTHR31339">
    <property type="entry name" value="PECTIN LYASE-RELATED"/>
    <property type="match status" value="1"/>
</dbReference>